<dbReference type="Pfam" id="PF07690">
    <property type="entry name" value="MFS_1"/>
    <property type="match status" value="1"/>
</dbReference>
<name>A0A9P7W792_9AGAR</name>
<keyword evidence="3 5" id="KW-1133">Transmembrane helix</keyword>
<feature type="transmembrane region" description="Helical" evidence="5">
    <location>
        <begin position="360"/>
        <end position="386"/>
    </location>
</feature>
<accession>A0A9P7W792</accession>
<keyword evidence="4 5" id="KW-0472">Membrane</keyword>
<dbReference type="SUPFAM" id="SSF103473">
    <property type="entry name" value="MFS general substrate transporter"/>
    <property type="match status" value="1"/>
</dbReference>
<feature type="transmembrane region" description="Helical" evidence="5">
    <location>
        <begin position="184"/>
        <end position="204"/>
    </location>
</feature>
<dbReference type="AlphaFoldDB" id="A0A9P7W792"/>
<dbReference type="Gene3D" id="1.20.1250.20">
    <property type="entry name" value="MFS general substrate transporter like domains"/>
    <property type="match status" value="1"/>
</dbReference>
<feature type="transmembrane region" description="Helical" evidence="5">
    <location>
        <begin position="247"/>
        <end position="271"/>
    </location>
</feature>
<feature type="transmembrane region" description="Helical" evidence="5">
    <location>
        <begin position="283"/>
        <end position="306"/>
    </location>
</feature>
<dbReference type="RefSeq" id="XP_043046755.1">
    <property type="nucleotide sequence ID" value="XM_043178243.1"/>
</dbReference>
<dbReference type="GO" id="GO:0005886">
    <property type="term" value="C:plasma membrane"/>
    <property type="evidence" value="ECO:0007669"/>
    <property type="project" value="TreeGrafter"/>
</dbReference>
<evidence type="ECO:0000259" key="6">
    <source>
        <dbReference type="PROSITE" id="PS50850"/>
    </source>
</evidence>
<dbReference type="OrthoDB" id="3066029at2759"/>
<dbReference type="PANTHER" id="PTHR23502">
    <property type="entry name" value="MAJOR FACILITATOR SUPERFAMILY"/>
    <property type="match status" value="1"/>
</dbReference>
<protein>
    <submittedName>
        <fullName evidence="7">MFS general substrate transporter</fullName>
    </submittedName>
</protein>
<dbReference type="GeneID" id="66100530"/>
<dbReference type="PROSITE" id="PS50850">
    <property type="entry name" value="MFS"/>
    <property type="match status" value="1"/>
</dbReference>
<dbReference type="GO" id="GO:0022857">
    <property type="term" value="F:transmembrane transporter activity"/>
    <property type="evidence" value="ECO:0007669"/>
    <property type="project" value="InterPro"/>
</dbReference>
<evidence type="ECO:0000256" key="3">
    <source>
        <dbReference type="ARBA" id="ARBA00022989"/>
    </source>
</evidence>
<keyword evidence="8" id="KW-1185">Reference proteome</keyword>
<feature type="transmembrane region" description="Helical" evidence="5">
    <location>
        <begin position="95"/>
        <end position="113"/>
    </location>
</feature>
<comment type="subcellular location">
    <subcellularLocation>
        <location evidence="1">Membrane</location>
        <topology evidence="1">Multi-pass membrane protein</topology>
    </subcellularLocation>
</comment>
<feature type="transmembrane region" description="Helical" evidence="5">
    <location>
        <begin position="425"/>
        <end position="446"/>
    </location>
</feature>
<dbReference type="PRINTS" id="PR01036">
    <property type="entry name" value="TCRTETB"/>
</dbReference>
<evidence type="ECO:0000256" key="5">
    <source>
        <dbReference type="SAM" id="Phobius"/>
    </source>
</evidence>
<dbReference type="PANTHER" id="PTHR23502:SF64">
    <property type="entry name" value="TRANSPORTER, PUTATIVE (AFU_ORTHOLOGUE AFUA_3G11760)-RELATED"/>
    <property type="match status" value="1"/>
</dbReference>
<feature type="transmembrane region" description="Helical" evidence="5">
    <location>
        <begin position="64"/>
        <end position="88"/>
    </location>
</feature>
<feature type="transmembrane region" description="Helical" evidence="5">
    <location>
        <begin position="398"/>
        <end position="419"/>
    </location>
</feature>
<evidence type="ECO:0000256" key="1">
    <source>
        <dbReference type="ARBA" id="ARBA00004141"/>
    </source>
</evidence>
<proteinExistence type="predicted"/>
<evidence type="ECO:0000313" key="7">
    <source>
        <dbReference type="EMBL" id="KAG7453255.1"/>
    </source>
</evidence>
<evidence type="ECO:0000256" key="2">
    <source>
        <dbReference type="ARBA" id="ARBA00022692"/>
    </source>
</evidence>
<feature type="transmembrane region" description="Helical" evidence="5">
    <location>
        <begin position="125"/>
        <end position="146"/>
    </location>
</feature>
<reference evidence="7" key="1">
    <citation type="submission" date="2020-11" db="EMBL/GenBank/DDBJ databases">
        <title>Adaptations for nitrogen fixation in a non-lichenized fungal sporocarp promotes dispersal by wood-feeding termites.</title>
        <authorList>
            <consortium name="DOE Joint Genome Institute"/>
            <person name="Koch R.A."/>
            <person name="Yoon G."/>
            <person name="Arayal U."/>
            <person name="Lail K."/>
            <person name="Amirebrahimi M."/>
            <person name="Labutti K."/>
            <person name="Lipzen A."/>
            <person name="Riley R."/>
            <person name="Barry K."/>
            <person name="Henrissat B."/>
            <person name="Grigoriev I.V."/>
            <person name="Herr J.R."/>
            <person name="Aime M.C."/>
        </authorList>
    </citation>
    <scope>NUCLEOTIDE SEQUENCE</scope>
    <source>
        <strain evidence="7">MCA 3950</strain>
    </source>
</reference>
<feature type="transmembrane region" description="Helical" evidence="5">
    <location>
        <begin position="331"/>
        <end position="354"/>
    </location>
</feature>
<evidence type="ECO:0000313" key="8">
    <source>
        <dbReference type="Proteomes" id="UP000812287"/>
    </source>
</evidence>
<feature type="domain" description="Major facilitator superfamily (MFS) profile" evidence="6">
    <location>
        <begin position="30"/>
        <end position="447"/>
    </location>
</feature>
<dbReference type="InterPro" id="IPR020846">
    <property type="entry name" value="MFS_dom"/>
</dbReference>
<dbReference type="InterPro" id="IPR036259">
    <property type="entry name" value="MFS_trans_sf"/>
</dbReference>
<organism evidence="7 8">
    <name type="scientific">Guyanagaster necrorhizus</name>
    <dbReference type="NCBI Taxonomy" id="856835"/>
    <lineage>
        <taxon>Eukaryota</taxon>
        <taxon>Fungi</taxon>
        <taxon>Dikarya</taxon>
        <taxon>Basidiomycota</taxon>
        <taxon>Agaricomycotina</taxon>
        <taxon>Agaricomycetes</taxon>
        <taxon>Agaricomycetidae</taxon>
        <taxon>Agaricales</taxon>
        <taxon>Marasmiineae</taxon>
        <taxon>Physalacriaceae</taxon>
        <taxon>Guyanagaster</taxon>
    </lineage>
</organism>
<dbReference type="Proteomes" id="UP000812287">
    <property type="component" value="Unassembled WGS sequence"/>
</dbReference>
<comment type="caution">
    <text evidence="7">The sequence shown here is derived from an EMBL/GenBank/DDBJ whole genome shotgun (WGS) entry which is preliminary data.</text>
</comment>
<evidence type="ECO:0000256" key="4">
    <source>
        <dbReference type="ARBA" id="ARBA00023136"/>
    </source>
</evidence>
<feature type="transmembrane region" description="Helical" evidence="5">
    <location>
        <begin position="158"/>
        <end position="178"/>
    </location>
</feature>
<keyword evidence="2 5" id="KW-0812">Transmembrane</keyword>
<sequence length="466" mass="50017">MASESTPLLDEVSRHEEIYNRFSPARKRTIVALVSWSALVPMFASGTFIPTIPQIAHDLNSTGSTISLAVSLSMFAASLGGMTCATYSGFYGRRLIYLASVPFLTLGSIGVALSRNVPEMMVCRFIQAFGTSGGMSVGAAVIGDIYKVTERGSAMGTFFAATLLGSALAPLAGGWGAHYASWRWTQAVLALAGFVGFVLIFLFLPETSHPGSRGIDKMHEDTDDMPKRWMWVWLNPLAPLALLRSPLLLLMTFVGAAVLISSSALTVPIAYTIGAKYNITNEFIIGACILPGGLGNIIGAPLAGRLSDRIVIASRKKYGTDSWRPEERLKAALIGTLILIPLPVLLSGLITQLIDNKLGLVLNLICFFINGVGANTALTPLAAYLVDIMHVRSAEVMACSTCSRAMIVAVAVAFVLPLINRWGVAIAYGIISLIGWFAFVLLWVAIRYGKQMREWVDVGFSTAVDT</sequence>
<dbReference type="InterPro" id="IPR011701">
    <property type="entry name" value="MFS"/>
</dbReference>
<feature type="transmembrane region" description="Helical" evidence="5">
    <location>
        <begin position="30"/>
        <end position="52"/>
    </location>
</feature>
<dbReference type="EMBL" id="MU250523">
    <property type="protein sequence ID" value="KAG7453255.1"/>
    <property type="molecule type" value="Genomic_DNA"/>
</dbReference>
<gene>
    <name evidence="7" type="ORF">BT62DRAFT_1017825</name>
</gene>